<dbReference type="Proteomes" id="UP000670947">
    <property type="component" value="Unassembled WGS sequence"/>
</dbReference>
<comment type="caution">
    <text evidence="2">The sequence shown here is derived from an EMBL/GenBank/DDBJ whole genome shotgun (WGS) entry which is preliminary data.</text>
</comment>
<proteinExistence type="predicted"/>
<organism evidence="2 3">
    <name type="scientific">Paenibacillus artemisiicola</name>
    <dbReference type="NCBI Taxonomy" id="1172618"/>
    <lineage>
        <taxon>Bacteria</taxon>
        <taxon>Bacillati</taxon>
        <taxon>Bacillota</taxon>
        <taxon>Bacilli</taxon>
        <taxon>Bacillales</taxon>
        <taxon>Paenibacillaceae</taxon>
        <taxon>Paenibacillus</taxon>
    </lineage>
</organism>
<protein>
    <recommendedName>
        <fullName evidence="4">Lipoprotein</fullName>
    </recommendedName>
</protein>
<name>A0ABS3WDL0_9BACL</name>
<reference evidence="2 3" key="1">
    <citation type="submission" date="2021-03" db="EMBL/GenBank/DDBJ databases">
        <title>Paenibacillus artemisicola MWE-103 whole genome sequence.</title>
        <authorList>
            <person name="Ham Y.J."/>
        </authorList>
    </citation>
    <scope>NUCLEOTIDE SEQUENCE [LARGE SCALE GENOMIC DNA]</scope>
    <source>
        <strain evidence="2 3">MWE-103</strain>
    </source>
</reference>
<feature type="signal peptide" evidence="1">
    <location>
        <begin position="1"/>
        <end position="25"/>
    </location>
</feature>
<evidence type="ECO:0000256" key="1">
    <source>
        <dbReference type="SAM" id="SignalP"/>
    </source>
</evidence>
<dbReference type="PROSITE" id="PS51257">
    <property type="entry name" value="PROKAR_LIPOPROTEIN"/>
    <property type="match status" value="1"/>
</dbReference>
<dbReference type="RefSeq" id="WP_208848995.1">
    <property type="nucleotide sequence ID" value="NZ_JAGGDJ010000016.1"/>
</dbReference>
<evidence type="ECO:0000313" key="3">
    <source>
        <dbReference type="Proteomes" id="UP000670947"/>
    </source>
</evidence>
<sequence length="347" mass="37187">MKAWKRTTVVLLIAGCAALTGCSSSDSPKEALLNALAKTNDAKTFTYTGSFTIDDIRLPETPGTATNQEALMKAALPVLLKGAVIQVRGVVQKEPRHAELTLDAKLGTGDVKLSLTVPMIVTADRLYMKMPDVPGLGIPQEAAGKFVVIDAKTEEQGGANALADGSIVRLSEDTLKALFDSLDEKTYFSGPKAADVKDVPEGYKADRFVRVTVGESQADEAMTAIAGKAIPQIIDLILKNEAYMKALSVTEAQLEAAKKELTADKLKQGTTIKALDVTGGIQDDYLTFESGHVLVDSTDAAKGMKLDAHFELTRDNLNETVKFDYEEPKDAVPLDSLQDWLAPDGAQ</sequence>
<evidence type="ECO:0008006" key="4">
    <source>
        <dbReference type="Google" id="ProtNLM"/>
    </source>
</evidence>
<feature type="chain" id="PRO_5047172354" description="Lipoprotein" evidence="1">
    <location>
        <begin position="26"/>
        <end position="347"/>
    </location>
</feature>
<keyword evidence="1" id="KW-0732">Signal</keyword>
<keyword evidence="3" id="KW-1185">Reference proteome</keyword>
<gene>
    <name evidence="2" type="ORF">I8J29_18485</name>
</gene>
<dbReference type="EMBL" id="JAGGDJ010000016">
    <property type="protein sequence ID" value="MBO7746200.1"/>
    <property type="molecule type" value="Genomic_DNA"/>
</dbReference>
<evidence type="ECO:0000313" key="2">
    <source>
        <dbReference type="EMBL" id="MBO7746200.1"/>
    </source>
</evidence>
<accession>A0ABS3WDL0</accession>